<accession>A0A917B7R0</accession>
<organism evidence="2 3">
    <name type="scientific">Halobacillus andaensis</name>
    <dbReference type="NCBI Taxonomy" id="1176239"/>
    <lineage>
        <taxon>Bacteria</taxon>
        <taxon>Bacillati</taxon>
        <taxon>Bacillota</taxon>
        <taxon>Bacilli</taxon>
        <taxon>Bacillales</taxon>
        <taxon>Bacillaceae</taxon>
        <taxon>Halobacillus</taxon>
    </lineage>
</organism>
<proteinExistence type="predicted"/>
<comment type="caution">
    <text evidence="2">The sequence shown here is derived from an EMBL/GenBank/DDBJ whole genome shotgun (WGS) entry which is preliminary data.</text>
</comment>
<dbReference type="RefSeq" id="WP_188378303.1">
    <property type="nucleotide sequence ID" value="NZ_BMEL01000004.1"/>
</dbReference>
<name>A0A917B7R0_HALAA</name>
<sequence>MLETFMHYMRNHGYVRVFTIVGLGFLLGIVLYLLRLLQVSLFVENIIFYTTVLIVLTIGILLGFFINVPSIKAFLLSFGSTTISLIIYFLLTETVLRWYENSHILFIGIVYLVAAGMEKKFVDKVDSA</sequence>
<reference evidence="2" key="1">
    <citation type="journal article" date="2014" name="Int. J. Syst. Evol. Microbiol.">
        <title>Complete genome sequence of Corynebacterium casei LMG S-19264T (=DSM 44701T), isolated from a smear-ripened cheese.</title>
        <authorList>
            <consortium name="US DOE Joint Genome Institute (JGI-PGF)"/>
            <person name="Walter F."/>
            <person name="Albersmeier A."/>
            <person name="Kalinowski J."/>
            <person name="Ruckert C."/>
        </authorList>
    </citation>
    <scope>NUCLEOTIDE SEQUENCE</scope>
    <source>
        <strain evidence="2">CGMCC 1.12153</strain>
    </source>
</reference>
<keyword evidence="1" id="KW-0812">Transmembrane</keyword>
<feature type="transmembrane region" description="Helical" evidence="1">
    <location>
        <begin position="14"/>
        <end position="34"/>
    </location>
</feature>
<evidence type="ECO:0000256" key="1">
    <source>
        <dbReference type="SAM" id="Phobius"/>
    </source>
</evidence>
<feature type="transmembrane region" description="Helical" evidence="1">
    <location>
        <begin position="46"/>
        <end position="66"/>
    </location>
</feature>
<evidence type="ECO:0000313" key="3">
    <source>
        <dbReference type="Proteomes" id="UP000660110"/>
    </source>
</evidence>
<keyword evidence="1" id="KW-1133">Transmembrane helix</keyword>
<dbReference type="AlphaFoldDB" id="A0A917B7R0"/>
<protein>
    <submittedName>
        <fullName evidence="2">Uncharacterized protein</fullName>
    </submittedName>
</protein>
<gene>
    <name evidence="2" type="ORF">GCM10010954_29610</name>
</gene>
<reference evidence="2" key="2">
    <citation type="submission" date="2020-09" db="EMBL/GenBank/DDBJ databases">
        <authorList>
            <person name="Sun Q."/>
            <person name="Zhou Y."/>
        </authorList>
    </citation>
    <scope>NUCLEOTIDE SEQUENCE</scope>
    <source>
        <strain evidence="2">CGMCC 1.12153</strain>
    </source>
</reference>
<keyword evidence="1" id="KW-0472">Membrane</keyword>
<dbReference type="EMBL" id="BMEL01000004">
    <property type="protein sequence ID" value="GGF28613.1"/>
    <property type="molecule type" value="Genomic_DNA"/>
</dbReference>
<dbReference type="Proteomes" id="UP000660110">
    <property type="component" value="Unassembled WGS sequence"/>
</dbReference>
<evidence type="ECO:0000313" key="2">
    <source>
        <dbReference type="EMBL" id="GGF28613.1"/>
    </source>
</evidence>
<feature type="transmembrane region" description="Helical" evidence="1">
    <location>
        <begin position="73"/>
        <end position="91"/>
    </location>
</feature>
<keyword evidence="3" id="KW-1185">Reference proteome</keyword>